<evidence type="ECO:0000259" key="2">
    <source>
        <dbReference type="Pfam" id="PF16344"/>
    </source>
</evidence>
<feature type="domain" description="FecR protein" evidence="1">
    <location>
        <begin position="198"/>
        <end position="297"/>
    </location>
</feature>
<dbReference type="PANTHER" id="PTHR30273">
    <property type="entry name" value="PERIPLASMIC SIGNAL SENSOR AND SIGMA FACTOR ACTIVATOR FECR-RELATED"/>
    <property type="match status" value="1"/>
</dbReference>
<reference evidence="4" key="1">
    <citation type="journal article" date="2019" name="Int. J. Syst. Evol. Microbiol.">
        <title>The Global Catalogue of Microorganisms (GCM) 10K type strain sequencing project: providing services to taxonomists for standard genome sequencing and annotation.</title>
        <authorList>
            <consortium name="The Broad Institute Genomics Platform"/>
            <consortium name="The Broad Institute Genome Sequencing Center for Infectious Disease"/>
            <person name="Wu L."/>
            <person name="Ma J."/>
        </authorList>
    </citation>
    <scope>NUCLEOTIDE SEQUENCE [LARGE SCALE GENOMIC DNA]</scope>
    <source>
        <strain evidence="4">KCTC 42248</strain>
    </source>
</reference>
<dbReference type="Proteomes" id="UP001597393">
    <property type="component" value="Unassembled WGS sequence"/>
</dbReference>
<sequence>MDSNESRLRYLMDRCLSKQETLAERNELYSYFLETKEDDNLSEELLNAFYKEKEIVDVAPEKQEQILSAIKSLESPRPSVTPMYWKWTSIAAVFIAVLVSIFWKVTQEEVTSKIKFVAKKEIVNDSLTEPYPKVISDHTPAKDVAILELADGQKFELEKLKLRESIENKGVIIERSGEDTLRVYAASNNSRFTKQIHTIKTPRGGTFKIVLNDGTIVHLNSDSKLSFPAVFDTNERRVSFEGEAYFDVARDSSRQFVVSSHIGFKNQEIRVYGTAFNLSAYPDDENIKTTLVEGSVKIKELLAGSEVLLKPSELAVLDENGLAMGIANLEMDLAWRNNLFYFENVPFEAVLRQIGRWYDVDIVYENEFQTNPLWGQMSRRKKLSEVLEILEKTSQLKFEIRGKEVRVMK</sequence>
<proteinExistence type="predicted"/>
<keyword evidence="4" id="KW-1185">Reference proteome</keyword>
<organism evidence="3 4">
    <name type="scientific">Sphingobacterium corticis</name>
    <dbReference type="NCBI Taxonomy" id="1812823"/>
    <lineage>
        <taxon>Bacteria</taxon>
        <taxon>Pseudomonadati</taxon>
        <taxon>Bacteroidota</taxon>
        <taxon>Sphingobacteriia</taxon>
        <taxon>Sphingobacteriales</taxon>
        <taxon>Sphingobacteriaceae</taxon>
        <taxon>Sphingobacterium</taxon>
    </lineage>
</organism>
<comment type="caution">
    <text evidence="3">The sequence shown here is derived from an EMBL/GenBank/DDBJ whole genome shotgun (WGS) entry which is preliminary data.</text>
</comment>
<name>A0ABW5NK42_9SPHI</name>
<evidence type="ECO:0000313" key="4">
    <source>
        <dbReference type="Proteomes" id="UP001597393"/>
    </source>
</evidence>
<dbReference type="RefSeq" id="WP_380867927.1">
    <property type="nucleotide sequence ID" value="NZ_JBHUMA010000004.1"/>
</dbReference>
<dbReference type="PANTHER" id="PTHR30273:SF2">
    <property type="entry name" value="PROTEIN FECR"/>
    <property type="match status" value="1"/>
</dbReference>
<feature type="domain" description="Protein FecR C-terminal" evidence="2">
    <location>
        <begin position="340"/>
        <end position="406"/>
    </location>
</feature>
<dbReference type="EMBL" id="JBHUMA010000004">
    <property type="protein sequence ID" value="MFD2598207.1"/>
    <property type="molecule type" value="Genomic_DNA"/>
</dbReference>
<dbReference type="Pfam" id="PF04773">
    <property type="entry name" value="FecR"/>
    <property type="match status" value="1"/>
</dbReference>
<dbReference type="InterPro" id="IPR006860">
    <property type="entry name" value="FecR"/>
</dbReference>
<dbReference type="InterPro" id="IPR032508">
    <property type="entry name" value="FecR_C"/>
</dbReference>
<evidence type="ECO:0000259" key="1">
    <source>
        <dbReference type="Pfam" id="PF04773"/>
    </source>
</evidence>
<dbReference type="InterPro" id="IPR012373">
    <property type="entry name" value="Ferrdict_sens_TM"/>
</dbReference>
<evidence type="ECO:0000313" key="3">
    <source>
        <dbReference type="EMBL" id="MFD2598207.1"/>
    </source>
</evidence>
<dbReference type="Gene3D" id="2.60.120.1440">
    <property type="match status" value="1"/>
</dbReference>
<accession>A0ABW5NK42</accession>
<protein>
    <submittedName>
        <fullName evidence="3">FecR family protein</fullName>
    </submittedName>
</protein>
<dbReference type="Gene3D" id="3.55.50.30">
    <property type="match status" value="1"/>
</dbReference>
<gene>
    <name evidence="3" type="ORF">ACFSQ3_04515</name>
</gene>
<dbReference type="Pfam" id="PF16344">
    <property type="entry name" value="FecR_C"/>
    <property type="match status" value="1"/>
</dbReference>